<keyword evidence="2" id="KW-1185">Reference proteome</keyword>
<evidence type="ECO:0000313" key="2">
    <source>
        <dbReference type="Proteomes" id="UP000199323"/>
    </source>
</evidence>
<gene>
    <name evidence="1" type="ORF">SAMN05216251_11831</name>
</gene>
<proteinExistence type="predicted"/>
<protein>
    <submittedName>
        <fullName evidence="1">Uncharacterized protein</fullName>
    </submittedName>
</protein>
<reference evidence="1 2" key="1">
    <citation type="submission" date="2016-10" db="EMBL/GenBank/DDBJ databases">
        <authorList>
            <person name="de Groot N.N."/>
        </authorList>
    </citation>
    <scope>NUCLEOTIDE SEQUENCE [LARGE SCALE GENOMIC DNA]</scope>
    <source>
        <strain evidence="1 2">CGMCC 4.3510</strain>
    </source>
</reference>
<evidence type="ECO:0000313" key="1">
    <source>
        <dbReference type="EMBL" id="SFF54077.1"/>
    </source>
</evidence>
<dbReference type="Proteomes" id="UP000199323">
    <property type="component" value="Unassembled WGS sequence"/>
</dbReference>
<organism evidence="1 2">
    <name type="scientific">Actinacidiphila alni</name>
    <dbReference type="NCBI Taxonomy" id="380248"/>
    <lineage>
        <taxon>Bacteria</taxon>
        <taxon>Bacillati</taxon>
        <taxon>Actinomycetota</taxon>
        <taxon>Actinomycetes</taxon>
        <taxon>Kitasatosporales</taxon>
        <taxon>Streptomycetaceae</taxon>
        <taxon>Actinacidiphila</taxon>
    </lineage>
</organism>
<dbReference type="AlphaFoldDB" id="A0A1I2JLQ2"/>
<dbReference type="STRING" id="380248.SAMN05216251_11831"/>
<dbReference type="RefSeq" id="WP_093716104.1">
    <property type="nucleotide sequence ID" value="NZ_FONG01000018.1"/>
</dbReference>
<sequence length="69" mass="7166">MAVTWLDLLDRLANLGGIADVLAVSELDTATRRLSLLRVARDCEEAATAARLLAEAEAADAAAGVRSDG</sequence>
<name>A0A1I2JLQ2_9ACTN</name>
<dbReference type="EMBL" id="FONG01000018">
    <property type="protein sequence ID" value="SFF54077.1"/>
    <property type="molecule type" value="Genomic_DNA"/>
</dbReference>
<accession>A0A1I2JLQ2</accession>